<dbReference type="EMBL" id="FPBA01000024">
    <property type="protein sequence ID" value="SFU01194.1"/>
    <property type="molecule type" value="Genomic_DNA"/>
</dbReference>
<accession>A0A1I7CP66</accession>
<feature type="region of interest" description="Disordered" evidence="2">
    <location>
        <begin position="150"/>
        <end position="185"/>
    </location>
</feature>
<dbReference type="SUPFAM" id="SSF103088">
    <property type="entry name" value="OmpA-like"/>
    <property type="match status" value="1"/>
</dbReference>
<proteinExistence type="predicted"/>
<evidence type="ECO:0000256" key="2">
    <source>
        <dbReference type="SAM" id="MobiDB-lite"/>
    </source>
</evidence>
<dbReference type="STRING" id="1296565.SAMN05660657_04714"/>
<dbReference type="Gene3D" id="3.30.1330.60">
    <property type="entry name" value="OmpA-like domain"/>
    <property type="match status" value="1"/>
</dbReference>
<name>A0A1I7CP66_9ACTN</name>
<gene>
    <name evidence="5" type="ORF">SAMN05660657_04714</name>
</gene>
<keyword evidence="3" id="KW-0812">Transmembrane</keyword>
<dbReference type="RefSeq" id="WP_093583390.1">
    <property type="nucleotide sequence ID" value="NZ_FPBA01000024.1"/>
</dbReference>
<evidence type="ECO:0000313" key="6">
    <source>
        <dbReference type="Proteomes" id="UP000199546"/>
    </source>
</evidence>
<keyword evidence="6" id="KW-1185">Reference proteome</keyword>
<evidence type="ECO:0000256" key="3">
    <source>
        <dbReference type="SAM" id="Phobius"/>
    </source>
</evidence>
<keyword evidence="3" id="KW-1133">Transmembrane helix</keyword>
<sequence>MPATATPAEAVGWIERRWERANPEGRVTWVEPTHLVLWNFAVGEATVKGEHRSALLAFLADQQLPIAAGGMVHVVGHASVSGEEAGNLALSRARADAVAMVLLSLANPVRFVPASQLLIAAHGEYGKEETAPTGAALAGDRRVEVRLQAAPRPADPRPADPWLAQLPTDPLIGHPVTSEPPAPPRSLSYPSTVRFVVPFGPFDRPLGRYGSAVYGGEFAVLQLDTGDAPRPRLDVRPKDFRTMFESYIGSYQVVLSQERAQVVLHVADDLYIRPEWNFADPRWPRLTASVPLPPIPPAHKAPFELGGVRWRIPRGMLRVGIRPSAALLEPFARAGVRAGARLAPWLRAIPISVAGGTAAGAGLAFLGFVAYGMSRLTEEQERGRAQAFAANVRRGYARRLAYLACDHPATVDDIVGRTWLPDQRDGLLLGAAFSWAGWEDLGPSDREALRSWGRQVSVLRATDEILAWLGPAGTSEGSVPHPREFIVAVAGRSR</sequence>
<evidence type="ECO:0000313" key="5">
    <source>
        <dbReference type="EMBL" id="SFU01194.1"/>
    </source>
</evidence>
<feature type="domain" description="OmpA-like" evidence="4">
    <location>
        <begin position="27"/>
        <end position="151"/>
    </location>
</feature>
<evidence type="ECO:0000256" key="1">
    <source>
        <dbReference type="PROSITE-ProRule" id="PRU00473"/>
    </source>
</evidence>
<feature type="transmembrane region" description="Helical" evidence="3">
    <location>
        <begin position="351"/>
        <end position="374"/>
    </location>
</feature>
<reference evidence="6" key="1">
    <citation type="submission" date="2016-10" db="EMBL/GenBank/DDBJ databases">
        <authorList>
            <person name="Varghese N."/>
            <person name="Submissions S."/>
        </authorList>
    </citation>
    <scope>NUCLEOTIDE SEQUENCE [LARGE SCALE GENOMIC DNA]</scope>
    <source>
        <strain evidence="6">DSM 46136</strain>
    </source>
</reference>
<dbReference type="Proteomes" id="UP000199546">
    <property type="component" value="Unassembled WGS sequence"/>
</dbReference>
<organism evidence="5 6">
    <name type="scientific">Geodermatophilus amargosae</name>
    <dbReference type="NCBI Taxonomy" id="1296565"/>
    <lineage>
        <taxon>Bacteria</taxon>
        <taxon>Bacillati</taxon>
        <taxon>Actinomycetota</taxon>
        <taxon>Actinomycetes</taxon>
        <taxon>Geodermatophilales</taxon>
        <taxon>Geodermatophilaceae</taxon>
        <taxon>Geodermatophilus</taxon>
    </lineage>
</organism>
<dbReference type="Pfam" id="PF00691">
    <property type="entry name" value="OmpA"/>
    <property type="match status" value="1"/>
</dbReference>
<dbReference type="OrthoDB" id="5243843at2"/>
<dbReference type="InterPro" id="IPR006665">
    <property type="entry name" value="OmpA-like"/>
</dbReference>
<dbReference type="GO" id="GO:0016020">
    <property type="term" value="C:membrane"/>
    <property type="evidence" value="ECO:0007669"/>
    <property type="project" value="UniProtKB-UniRule"/>
</dbReference>
<dbReference type="AlphaFoldDB" id="A0A1I7CP66"/>
<keyword evidence="1 3" id="KW-0472">Membrane</keyword>
<dbReference type="PROSITE" id="PS51123">
    <property type="entry name" value="OMPA_2"/>
    <property type="match status" value="1"/>
</dbReference>
<protein>
    <submittedName>
        <fullName evidence="5">OmpA family protein</fullName>
    </submittedName>
</protein>
<evidence type="ECO:0000259" key="4">
    <source>
        <dbReference type="PROSITE" id="PS51123"/>
    </source>
</evidence>
<dbReference type="InterPro" id="IPR036737">
    <property type="entry name" value="OmpA-like_sf"/>
</dbReference>